<keyword evidence="2" id="KW-1185">Reference proteome</keyword>
<accession>A0A3R9NYJ1</accession>
<sequence>MAAPIVQEFTFARQAPAIDEVVNDLITVSGLLIEFDTHPGGSEGSTMWQIRALSVPMKLVIVSTDKDVPAYIIGYDPFSKRAPYLAGTLQWVFSQKGGFCEGEMPEWAGLRWTDVRKTWNLG</sequence>
<comment type="caution">
    <text evidence="1">The sequence shown here is derived from an EMBL/GenBank/DDBJ whole genome shotgun (WGS) entry which is preliminary data.</text>
</comment>
<dbReference type="RefSeq" id="WP_125435835.1">
    <property type="nucleotide sequence ID" value="NZ_RWIU01000001.1"/>
</dbReference>
<evidence type="ECO:0000313" key="1">
    <source>
        <dbReference type="EMBL" id="RSK46330.1"/>
    </source>
</evidence>
<reference evidence="1 2" key="1">
    <citation type="submission" date="2018-12" db="EMBL/GenBank/DDBJ databases">
        <authorList>
            <person name="Feng G."/>
            <person name="Zhu H."/>
        </authorList>
    </citation>
    <scope>NUCLEOTIDE SEQUENCE [LARGE SCALE GENOMIC DNA]</scope>
    <source>
        <strain evidence="1 2">LMG 26000</strain>
    </source>
</reference>
<proteinExistence type="predicted"/>
<dbReference type="EMBL" id="RWIU01000001">
    <property type="protein sequence ID" value="RSK46330.1"/>
    <property type="molecule type" value="Genomic_DNA"/>
</dbReference>
<dbReference type="Proteomes" id="UP000270291">
    <property type="component" value="Unassembled WGS sequence"/>
</dbReference>
<organism evidence="1 2">
    <name type="scientific">Hymenobacter perfusus</name>
    <dbReference type="NCBI Taxonomy" id="1236770"/>
    <lineage>
        <taxon>Bacteria</taxon>
        <taxon>Pseudomonadati</taxon>
        <taxon>Bacteroidota</taxon>
        <taxon>Cytophagia</taxon>
        <taxon>Cytophagales</taxon>
        <taxon>Hymenobacteraceae</taxon>
        <taxon>Hymenobacter</taxon>
    </lineage>
</organism>
<protein>
    <submittedName>
        <fullName evidence="1">Uncharacterized protein</fullName>
    </submittedName>
</protein>
<dbReference type="AlphaFoldDB" id="A0A3R9NYJ1"/>
<gene>
    <name evidence="1" type="ORF">EI293_03945</name>
</gene>
<evidence type="ECO:0000313" key="2">
    <source>
        <dbReference type="Proteomes" id="UP000270291"/>
    </source>
</evidence>
<name>A0A3R9NYJ1_9BACT</name>